<dbReference type="Proteomes" id="UP000028582">
    <property type="component" value="Unassembled WGS sequence"/>
</dbReference>
<reference evidence="1 2" key="1">
    <citation type="submission" date="2013-11" db="EMBL/GenBank/DDBJ databases">
        <title>The Genome Sequence of Phytophthora parasitica P1976.</title>
        <authorList>
            <consortium name="The Broad Institute Genomics Platform"/>
            <person name="Russ C."/>
            <person name="Tyler B."/>
            <person name="Panabieres F."/>
            <person name="Shan W."/>
            <person name="Tripathy S."/>
            <person name="Grunwald N."/>
            <person name="Machado M."/>
            <person name="Johnson C.S."/>
            <person name="Walker B."/>
            <person name="Young S."/>
            <person name="Zeng Q."/>
            <person name="Gargeya S."/>
            <person name="Fitzgerald M."/>
            <person name="Haas B."/>
            <person name="Abouelleil A."/>
            <person name="Allen A.W."/>
            <person name="Alvarado L."/>
            <person name="Arachchi H.M."/>
            <person name="Berlin A.M."/>
            <person name="Chapman S.B."/>
            <person name="Gainer-Dewar J."/>
            <person name="Goldberg J."/>
            <person name="Griggs A."/>
            <person name="Gujja S."/>
            <person name="Hansen M."/>
            <person name="Howarth C."/>
            <person name="Imamovic A."/>
            <person name="Ireland A."/>
            <person name="Larimer J."/>
            <person name="McCowan C."/>
            <person name="Murphy C."/>
            <person name="Pearson M."/>
            <person name="Poon T.W."/>
            <person name="Priest M."/>
            <person name="Roberts A."/>
            <person name="Saif S."/>
            <person name="Shea T."/>
            <person name="Sisk P."/>
            <person name="Sykes S."/>
            <person name="Wortman J."/>
            <person name="Nusbaum C."/>
            <person name="Birren B."/>
        </authorList>
    </citation>
    <scope>NUCLEOTIDE SEQUENCE [LARGE SCALE GENOMIC DNA]</scope>
    <source>
        <strain evidence="1 2">P1976</strain>
    </source>
</reference>
<evidence type="ECO:0000313" key="1">
    <source>
        <dbReference type="EMBL" id="ETO70929.1"/>
    </source>
</evidence>
<name>A0A080ZWB8_PHYNI</name>
<gene>
    <name evidence="1" type="ORF">F444_12674</name>
</gene>
<sequence>MGELSMRNLALCHRRDGVRIKFFLSDDKASRELRRAGYQLLVEEEWNFTIRNRNYISTLCLEKPSDSTWMVLYK</sequence>
<evidence type="ECO:0000313" key="2">
    <source>
        <dbReference type="Proteomes" id="UP000028582"/>
    </source>
</evidence>
<organism evidence="1 2">
    <name type="scientific">Phytophthora nicotianae P1976</name>
    <dbReference type="NCBI Taxonomy" id="1317066"/>
    <lineage>
        <taxon>Eukaryota</taxon>
        <taxon>Sar</taxon>
        <taxon>Stramenopiles</taxon>
        <taxon>Oomycota</taxon>
        <taxon>Peronosporomycetes</taxon>
        <taxon>Peronosporales</taxon>
        <taxon>Peronosporaceae</taxon>
        <taxon>Phytophthora</taxon>
    </lineage>
</organism>
<dbReference type="AlphaFoldDB" id="A0A080ZWB8"/>
<comment type="caution">
    <text evidence="1">The sequence shown here is derived from an EMBL/GenBank/DDBJ whole genome shotgun (WGS) entry which is preliminary data.</text>
</comment>
<protein>
    <submittedName>
        <fullName evidence="1">Uncharacterized protein</fullName>
    </submittedName>
</protein>
<accession>A0A080ZWB8</accession>
<dbReference type="EMBL" id="ANJA01002250">
    <property type="protein sequence ID" value="ETO70929.1"/>
    <property type="molecule type" value="Genomic_DNA"/>
</dbReference>
<proteinExistence type="predicted"/>